<dbReference type="AlphaFoldDB" id="A0A7X1IAS2"/>
<keyword evidence="2" id="KW-1133">Transmembrane helix</keyword>
<protein>
    <submittedName>
        <fullName evidence="3">DUF3040 domain-containing protein</fullName>
    </submittedName>
</protein>
<evidence type="ECO:0000313" key="3">
    <source>
        <dbReference type="EMBL" id="MBC2869668.1"/>
    </source>
</evidence>
<name>A0A7X1IAS2_9ACTN</name>
<organism evidence="3 4">
    <name type="scientific">Streptomyces mexicanus</name>
    <dbReference type="NCBI Taxonomy" id="178566"/>
    <lineage>
        <taxon>Bacteria</taxon>
        <taxon>Bacillati</taxon>
        <taxon>Actinomycetota</taxon>
        <taxon>Actinomycetes</taxon>
        <taxon>Kitasatosporales</taxon>
        <taxon>Streptomycetaceae</taxon>
        <taxon>Streptomyces</taxon>
    </lineage>
</organism>
<accession>A0A7X1IAS2</accession>
<evidence type="ECO:0000313" key="4">
    <source>
        <dbReference type="Proteomes" id="UP000517694"/>
    </source>
</evidence>
<gene>
    <name evidence="3" type="ORF">H1R13_33385</name>
</gene>
<feature type="region of interest" description="Disordered" evidence="1">
    <location>
        <begin position="65"/>
        <end position="85"/>
    </location>
</feature>
<dbReference type="Pfam" id="PF11239">
    <property type="entry name" value="DUF3040"/>
    <property type="match status" value="1"/>
</dbReference>
<feature type="transmembrane region" description="Helical" evidence="2">
    <location>
        <begin position="45"/>
        <end position="64"/>
    </location>
</feature>
<keyword evidence="2" id="KW-0472">Membrane</keyword>
<dbReference type="RefSeq" id="WP_185948400.1">
    <property type="nucleotide sequence ID" value="NZ_JACMHY010000020.1"/>
</dbReference>
<keyword evidence="2" id="KW-0812">Transmembrane</keyword>
<reference evidence="3 4" key="1">
    <citation type="submission" date="2020-08" db="EMBL/GenBank/DDBJ databases">
        <title>Whole-Genome Sequence of French Clinical Streptomyces mexicanus Strain Q0842.</title>
        <authorList>
            <person name="Boxberger M."/>
            <person name="La Scola B."/>
        </authorList>
    </citation>
    <scope>NUCLEOTIDE SEQUENCE [LARGE SCALE GENOMIC DNA]</scope>
    <source>
        <strain evidence="3 4">Marseille-Q0842</strain>
    </source>
</reference>
<keyword evidence="4" id="KW-1185">Reference proteome</keyword>
<evidence type="ECO:0000256" key="1">
    <source>
        <dbReference type="SAM" id="MobiDB-lite"/>
    </source>
</evidence>
<comment type="caution">
    <text evidence="3">The sequence shown here is derived from an EMBL/GenBank/DDBJ whole genome shotgun (WGS) entry which is preliminary data.</text>
</comment>
<dbReference type="Proteomes" id="UP000517694">
    <property type="component" value="Unassembled WGS sequence"/>
</dbReference>
<sequence length="85" mass="9286">MNFERELAQIEKQLVTEDPVLAQQLATFERLPAPPRPRSGQRRRVILLAAIVFVLLVLASALGAGTATEHPRPPQVVPERPAGQG</sequence>
<proteinExistence type="predicted"/>
<evidence type="ECO:0000256" key="2">
    <source>
        <dbReference type="SAM" id="Phobius"/>
    </source>
</evidence>
<dbReference type="EMBL" id="JACMHY010000020">
    <property type="protein sequence ID" value="MBC2869668.1"/>
    <property type="molecule type" value="Genomic_DNA"/>
</dbReference>
<dbReference type="InterPro" id="IPR021401">
    <property type="entry name" value="DUF3040"/>
</dbReference>